<evidence type="ECO:0000313" key="2">
    <source>
        <dbReference type="EMBL" id="GIF08482.1"/>
    </source>
</evidence>
<dbReference type="AlphaFoldDB" id="A0A919TN91"/>
<gene>
    <name evidence="2" type="ORF">Asi03nite_60200</name>
</gene>
<reference evidence="2" key="1">
    <citation type="submission" date="2021-01" db="EMBL/GenBank/DDBJ databases">
        <title>Whole genome shotgun sequence of Actinoplanes siamensis NBRC 109076.</title>
        <authorList>
            <person name="Komaki H."/>
            <person name="Tamura T."/>
        </authorList>
    </citation>
    <scope>NUCLEOTIDE SEQUENCE</scope>
    <source>
        <strain evidence="2">NBRC 109076</strain>
    </source>
</reference>
<dbReference type="Proteomes" id="UP000629619">
    <property type="component" value="Unassembled WGS sequence"/>
</dbReference>
<keyword evidence="1" id="KW-0472">Membrane</keyword>
<dbReference type="RefSeq" id="WP_203683834.1">
    <property type="nucleotide sequence ID" value="NZ_BOMW01000063.1"/>
</dbReference>
<dbReference type="PROSITE" id="PS51318">
    <property type="entry name" value="TAT"/>
    <property type="match status" value="1"/>
</dbReference>
<keyword evidence="1" id="KW-0812">Transmembrane</keyword>
<name>A0A919TN91_9ACTN</name>
<comment type="caution">
    <text evidence="2">The sequence shown here is derived from an EMBL/GenBank/DDBJ whole genome shotgun (WGS) entry which is preliminary data.</text>
</comment>
<evidence type="ECO:0000313" key="3">
    <source>
        <dbReference type="Proteomes" id="UP000629619"/>
    </source>
</evidence>
<accession>A0A919TN91</accession>
<keyword evidence="3" id="KW-1185">Reference proteome</keyword>
<keyword evidence="1" id="KW-1133">Transmembrane helix</keyword>
<sequence>MTTDSDVSRANPRRGFVRLAYAAAAVSVLAGAAAIAVHAAWHVGTSLTQFTTADIATETRPASAVSETDLTSHQDVTEHLARERAAGRHVDAGDAKLAVLRSPDGTITVHLVWSGIRSPTGLAVVVGRAESEKSSVALAMTATTPTGPQARTLPRAVDRQAQGGARSTGGLELKVSDCIDAWVTAPRGSLQISSCAELWHGSAAPEWIYRQFSDATTVPGPELLMTEMSIRSRIPRTLRSQTTGPTFVASCSDTGQTSILAGPVEREGVVSNPSLHMRSTPCTGFQDRIKKTDQQIGGFLDGLRSAAGTIETTGSYLFNATDPSPTWEDYSWSQAGCVSGDGTGCGSRIDESKFIHLLW</sequence>
<dbReference type="InterPro" id="IPR006311">
    <property type="entry name" value="TAT_signal"/>
</dbReference>
<proteinExistence type="predicted"/>
<organism evidence="2 3">
    <name type="scientific">Actinoplanes siamensis</name>
    <dbReference type="NCBI Taxonomy" id="1223317"/>
    <lineage>
        <taxon>Bacteria</taxon>
        <taxon>Bacillati</taxon>
        <taxon>Actinomycetota</taxon>
        <taxon>Actinomycetes</taxon>
        <taxon>Micromonosporales</taxon>
        <taxon>Micromonosporaceae</taxon>
        <taxon>Actinoplanes</taxon>
    </lineage>
</organism>
<feature type="transmembrane region" description="Helical" evidence="1">
    <location>
        <begin position="19"/>
        <end position="41"/>
    </location>
</feature>
<protein>
    <submittedName>
        <fullName evidence="2">Uncharacterized protein</fullName>
    </submittedName>
</protein>
<dbReference type="EMBL" id="BOMW01000063">
    <property type="protein sequence ID" value="GIF08482.1"/>
    <property type="molecule type" value="Genomic_DNA"/>
</dbReference>
<evidence type="ECO:0000256" key="1">
    <source>
        <dbReference type="SAM" id="Phobius"/>
    </source>
</evidence>